<comment type="caution">
    <text evidence="1">The sequence shown here is derived from an EMBL/GenBank/DDBJ whole genome shotgun (WGS) entry which is preliminary data.</text>
</comment>
<accession>A0A6G0X3E4</accession>
<gene>
    <name evidence="1" type="ORF">Ae201684_008991</name>
</gene>
<sequence length="112" mass="13001">MQHIELITFFNFKKLARSLRSEKSLVRALHRGGSCWAWQPSNQAFHMTISTANWDVLGFQAMEQFRLMLFQLVSNLLHCFGFLARLSVALTLIFLQQCFGQVEKLNHLNTPM</sequence>
<protein>
    <submittedName>
        <fullName evidence="1">Uncharacterized protein</fullName>
    </submittedName>
</protein>
<dbReference type="EMBL" id="VJMJ01000116">
    <property type="protein sequence ID" value="KAF0734310.1"/>
    <property type="molecule type" value="Genomic_DNA"/>
</dbReference>
<evidence type="ECO:0000313" key="1">
    <source>
        <dbReference type="EMBL" id="KAF0734310.1"/>
    </source>
</evidence>
<organism evidence="1 2">
    <name type="scientific">Aphanomyces euteiches</name>
    <dbReference type="NCBI Taxonomy" id="100861"/>
    <lineage>
        <taxon>Eukaryota</taxon>
        <taxon>Sar</taxon>
        <taxon>Stramenopiles</taxon>
        <taxon>Oomycota</taxon>
        <taxon>Saprolegniomycetes</taxon>
        <taxon>Saprolegniales</taxon>
        <taxon>Verrucalvaceae</taxon>
        <taxon>Aphanomyces</taxon>
    </lineage>
</organism>
<reference evidence="1 2" key="1">
    <citation type="submission" date="2019-07" db="EMBL/GenBank/DDBJ databases">
        <title>Genomics analysis of Aphanomyces spp. identifies a new class of oomycete effector associated with host adaptation.</title>
        <authorList>
            <person name="Gaulin E."/>
        </authorList>
    </citation>
    <scope>NUCLEOTIDE SEQUENCE [LARGE SCALE GENOMIC DNA]</scope>
    <source>
        <strain evidence="1 2">ATCC 201684</strain>
    </source>
</reference>
<dbReference type="AlphaFoldDB" id="A0A6G0X3E4"/>
<dbReference type="Proteomes" id="UP000481153">
    <property type="component" value="Unassembled WGS sequence"/>
</dbReference>
<keyword evidence="2" id="KW-1185">Reference proteome</keyword>
<evidence type="ECO:0000313" key="2">
    <source>
        <dbReference type="Proteomes" id="UP000481153"/>
    </source>
</evidence>
<name>A0A6G0X3E4_9STRA</name>
<proteinExistence type="predicted"/>